<accession>A0A3M4SZ17</accession>
<reference evidence="1 2" key="1">
    <citation type="submission" date="2018-08" db="EMBL/GenBank/DDBJ databases">
        <title>Recombination of ecologically and evolutionarily significant loci maintains genetic cohesion in the Pseudomonas syringae species complex.</title>
        <authorList>
            <person name="Dillon M."/>
            <person name="Thakur S."/>
            <person name="Almeida R.N.D."/>
            <person name="Weir B.S."/>
            <person name="Guttman D.S."/>
        </authorList>
    </citation>
    <scope>NUCLEOTIDE SEQUENCE [LARGE SCALE GENOMIC DNA]</scope>
    <source>
        <strain evidence="1 2">ICMP 5931</strain>
    </source>
</reference>
<name>A0A3M4SZ17_PSEA0</name>
<dbReference type="AntiFam" id="ANF00261">
    <property type="entry name" value="Protein of unknown function (DUF1534)"/>
</dbReference>
<evidence type="ECO:0000313" key="1">
    <source>
        <dbReference type="EMBL" id="RMR20161.1"/>
    </source>
</evidence>
<protein>
    <recommendedName>
        <fullName evidence="3">DUF1534 domain-containing protein</fullName>
    </recommendedName>
</protein>
<proteinExistence type="predicted"/>
<evidence type="ECO:0000313" key="2">
    <source>
        <dbReference type="Proteomes" id="UP000271097"/>
    </source>
</evidence>
<evidence type="ECO:0008006" key="3">
    <source>
        <dbReference type="Google" id="ProtNLM"/>
    </source>
</evidence>
<gene>
    <name evidence="1" type="ORF">ALP90_02033</name>
</gene>
<dbReference type="Proteomes" id="UP000271097">
    <property type="component" value="Unassembled WGS sequence"/>
</dbReference>
<organism evidence="1 2">
    <name type="scientific">Pseudomonas amygdali pv. ulmi</name>
    <dbReference type="NCBI Taxonomy" id="251720"/>
    <lineage>
        <taxon>Bacteria</taxon>
        <taxon>Pseudomonadati</taxon>
        <taxon>Pseudomonadota</taxon>
        <taxon>Gammaproteobacteria</taxon>
        <taxon>Pseudomonadales</taxon>
        <taxon>Pseudomonadaceae</taxon>
        <taxon>Pseudomonas</taxon>
        <taxon>Pseudomonas amygdali</taxon>
    </lineage>
</organism>
<comment type="caution">
    <text evidence="1">The sequence shown here is derived from an EMBL/GenBank/DDBJ whole genome shotgun (WGS) entry which is preliminary data.</text>
</comment>
<dbReference type="PROSITE" id="PS51257">
    <property type="entry name" value="PROKAR_LIPOPROTEIN"/>
    <property type="match status" value="1"/>
</dbReference>
<sequence length="42" mass="4832">MPMLRVGMQFVTPCVTSSCCQRAFRIGRRASRNAFPRGAWER</sequence>
<dbReference type="OrthoDB" id="6955828at2"/>
<dbReference type="AlphaFoldDB" id="A0A3M4SZ17"/>
<dbReference type="EMBL" id="RBRS01000148">
    <property type="protein sequence ID" value="RMR20161.1"/>
    <property type="molecule type" value="Genomic_DNA"/>
</dbReference>